<dbReference type="KEGG" id="mgo:AFA91_27525"/>
<dbReference type="PANTHER" id="PTHR16943:SF8">
    <property type="entry name" value="2-METHYLCITRATE DEHYDRATASE"/>
    <property type="match status" value="1"/>
</dbReference>
<dbReference type="Gene3D" id="1.10.4100.10">
    <property type="entry name" value="2-methylcitrate dehydratase PrpD"/>
    <property type="match status" value="1"/>
</dbReference>
<dbReference type="RefSeq" id="WP_049747487.1">
    <property type="nucleotide sequence ID" value="NZ_CP012150.1"/>
</dbReference>
<dbReference type="InterPro" id="IPR042183">
    <property type="entry name" value="MmgE/PrpD_sf_1"/>
</dbReference>
<reference evidence="4 5" key="1">
    <citation type="submission" date="2015-07" db="EMBL/GenBank/DDBJ databases">
        <title>Complete genome sequence of Mycobacterium goodii X7B, a facultative thermophilic biodesulfurizing bacterium.</title>
        <authorList>
            <person name="Yu B."/>
            <person name="Li F."/>
            <person name="Xu P."/>
        </authorList>
    </citation>
    <scope>NUCLEOTIDE SEQUENCE [LARGE SCALE GENOMIC DNA]</scope>
    <source>
        <strain evidence="4 5">X7B</strain>
    </source>
</reference>
<dbReference type="Pfam" id="PF03972">
    <property type="entry name" value="MmgE_PrpD_N"/>
    <property type="match status" value="1"/>
</dbReference>
<dbReference type="InterPro" id="IPR045337">
    <property type="entry name" value="MmgE_PrpD_C"/>
</dbReference>
<dbReference type="OrthoDB" id="9797528at2"/>
<evidence type="ECO:0008006" key="6">
    <source>
        <dbReference type="Google" id="ProtNLM"/>
    </source>
</evidence>
<dbReference type="Proteomes" id="UP000062255">
    <property type="component" value="Chromosome"/>
</dbReference>
<dbReference type="PATRIC" id="fig|134601.6.peg.5685"/>
<dbReference type="InterPro" id="IPR005656">
    <property type="entry name" value="MmgE_PrpD"/>
</dbReference>
<evidence type="ECO:0000313" key="4">
    <source>
        <dbReference type="EMBL" id="AKS35029.1"/>
    </source>
</evidence>
<dbReference type="InterPro" id="IPR036148">
    <property type="entry name" value="MmgE/PrpD_sf"/>
</dbReference>
<dbReference type="SUPFAM" id="SSF103378">
    <property type="entry name" value="2-methylcitrate dehydratase PrpD"/>
    <property type="match status" value="1"/>
</dbReference>
<evidence type="ECO:0000256" key="1">
    <source>
        <dbReference type="ARBA" id="ARBA00006174"/>
    </source>
</evidence>
<dbReference type="InterPro" id="IPR045336">
    <property type="entry name" value="MmgE_PrpD_N"/>
</dbReference>
<organism evidence="4 5">
    <name type="scientific">Mycolicibacterium goodii</name>
    <name type="common">Mycobacterium goodii</name>
    <dbReference type="NCBI Taxonomy" id="134601"/>
    <lineage>
        <taxon>Bacteria</taxon>
        <taxon>Bacillati</taxon>
        <taxon>Actinomycetota</taxon>
        <taxon>Actinomycetes</taxon>
        <taxon>Mycobacteriales</taxon>
        <taxon>Mycobacteriaceae</taxon>
        <taxon>Mycolicibacterium</taxon>
    </lineage>
</organism>
<name>A0A0K0XC76_MYCGD</name>
<dbReference type="PANTHER" id="PTHR16943">
    <property type="entry name" value="2-METHYLCITRATE DEHYDRATASE-RELATED"/>
    <property type="match status" value="1"/>
</dbReference>
<evidence type="ECO:0000313" key="5">
    <source>
        <dbReference type="Proteomes" id="UP000062255"/>
    </source>
</evidence>
<dbReference type="STRING" id="134601.AFA91_27525"/>
<sequence>MTTPVRTGLTQQLAEFVTGLHFSDIPANVVHEAKRALIDHLGVALAASALPSVDAMVRVAVRCAGPGAHTVFGRRETVIMPYAALVNGFSAHLLDYDDTFNPGDTTVHGSAPVWPAIAALAERTRVTGPEALAAFVAGFETECRLGRAAGDAHYEIGWHVTGTVGHVGAAAAAGRVLGLAPAVLSQAMGSAGTQSAGLKAVYGTDGKPLHAGKAAMDGLLSAVMADEGITSSLKIVEDERGFLAVMSTDAAPEKLVEGLGEQWHLLVNGYKAYPSGSLTHPAIDAVLELRAAHGFTADEVRAVRVRTNTKAATVTGKVNPTTGLEAKFSITHGVAVALLARPRLDHYADESARDPLIAELRDRVIVVSDESVGKRSALLSIELADGRIFDYQVKDNKGTPGNPLSDADMVEKFVDNATPRLGADGAVELLARCWDLENLDDFEVLVRMLGVQG</sequence>
<dbReference type="GO" id="GO:0016829">
    <property type="term" value="F:lyase activity"/>
    <property type="evidence" value="ECO:0007669"/>
    <property type="project" value="InterPro"/>
</dbReference>
<accession>A0A0K0XC76</accession>
<dbReference type="AlphaFoldDB" id="A0A0K0XC76"/>
<evidence type="ECO:0000259" key="2">
    <source>
        <dbReference type="Pfam" id="PF03972"/>
    </source>
</evidence>
<gene>
    <name evidence="4" type="ORF">AFA91_27525</name>
</gene>
<dbReference type="Gene3D" id="3.30.1330.120">
    <property type="entry name" value="2-methylcitrate dehydratase PrpD"/>
    <property type="match status" value="1"/>
</dbReference>
<protein>
    <recommendedName>
        <fullName evidence="6">2-methylcitrate dehydratase</fullName>
    </recommendedName>
</protein>
<comment type="similarity">
    <text evidence="1">Belongs to the PrpD family.</text>
</comment>
<proteinExistence type="inferred from homology"/>
<evidence type="ECO:0000259" key="3">
    <source>
        <dbReference type="Pfam" id="PF19305"/>
    </source>
</evidence>
<dbReference type="EMBL" id="CP012150">
    <property type="protein sequence ID" value="AKS35029.1"/>
    <property type="molecule type" value="Genomic_DNA"/>
</dbReference>
<dbReference type="Pfam" id="PF19305">
    <property type="entry name" value="MmgE_PrpD_C"/>
    <property type="match status" value="1"/>
</dbReference>
<dbReference type="InterPro" id="IPR042188">
    <property type="entry name" value="MmgE/PrpD_sf_2"/>
</dbReference>
<feature type="domain" description="MmgE/PrpD N-terminal" evidence="2">
    <location>
        <begin position="11"/>
        <end position="252"/>
    </location>
</feature>
<feature type="domain" description="MmgE/PrpD C-terminal" evidence="3">
    <location>
        <begin position="273"/>
        <end position="436"/>
    </location>
</feature>